<keyword evidence="2" id="KW-0808">Transferase</keyword>
<dbReference type="PANTHER" id="PTHR43793:SF2">
    <property type="entry name" value="BIFUNCTIONAL PROTEIN HLDE"/>
    <property type="match status" value="1"/>
</dbReference>
<organism evidence="9 10">
    <name type="scientific">Amnibacterium soli</name>
    <dbReference type="NCBI Taxonomy" id="1282736"/>
    <lineage>
        <taxon>Bacteria</taxon>
        <taxon>Bacillati</taxon>
        <taxon>Actinomycetota</taxon>
        <taxon>Actinomycetes</taxon>
        <taxon>Micrococcales</taxon>
        <taxon>Microbacteriaceae</taxon>
        <taxon>Amnibacterium</taxon>
    </lineage>
</organism>
<keyword evidence="5" id="KW-0511">Multifunctional enzyme</keyword>
<dbReference type="PROSITE" id="PS00584">
    <property type="entry name" value="PFKB_KINASES_2"/>
    <property type="match status" value="1"/>
</dbReference>
<evidence type="ECO:0000256" key="3">
    <source>
        <dbReference type="ARBA" id="ARBA00022695"/>
    </source>
</evidence>
<name>A0ABP8YSK6_9MICO</name>
<dbReference type="SUPFAM" id="SSF52374">
    <property type="entry name" value="Nucleotidylyl transferase"/>
    <property type="match status" value="1"/>
</dbReference>
<keyword evidence="4 9" id="KW-0418">Kinase</keyword>
<evidence type="ECO:0000259" key="8">
    <source>
        <dbReference type="Pfam" id="PF01467"/>
    </source>
</evidence>
<dbReference type="Gene3D" id="3.40.50.620">
    <property type="entry name" value="HUPs"/>
    <property type="match status" value="1"/>
</dbReference>
<dbReference type="InterPro" id="IPR004821">
    <property type="entry name" value="Cyt_trans-like"/>
</dbReference>
<dbReference type="SUPFAM" id="SSF53613">
    <property type="entry name" value="Ribokinase-like"/>
    <property type="match status" value="1"/>
</dbReference>
<feature type="domain" description="Carbohydrate kinase PfkB" evidence="7">
    <location>
        <begin position="8"/>
        <end position="284"/>
    </location>
</feature>
<gene>
    <name evidence="9" type="ORF">GCM10025783_03310</name>
</gene>
<keyword evidence="3" id="KW-0548">Nucleotidyltransferase</keyword>
<dbReference type="NCBIfam" id="TIGR00125">
    <property type="entry name" value="cyt_tran_rel"/>
    <property type="match status" value="1"/>
</dbReference>
<dbReference type="PANTHER" id="PTHR43793">
    <property type="entry name" value="FAD SYNTHASE"/>
    <property type="match status" value="1"/>
</dbReference>
<evidence type="ECO:0000256" key="4">
    <source>
        <dbReference type="ARBA" id="ARBA00022777"/>
    </source>
</evidence>
<evidence type="ECO:0000256" key="5">
    <source>
        <dbReference type="ARBA" id="ARBA00023268"/>
    </source>
</evidence>
<evidence type="ECO:0000313" key="9">
    <source>
        <dbReference type="EMBL" id="GAA4736485.1"/>
    </source>
</evidence>
<evidence type="ECO:0000259" key="7">
    <source>
        <dbReference type="Pfam" id="PF00294"/>
    </source>
</evidence>
<dbReference type="InterPro" id="IPR050385">
    <property type="entry name" value="Archaeal_FAD_synthase"/>
</dbReference>
<sequence>MSGARLRAVVVGDLLLDVDVEGEVERLTPYAPVPVLDVVSETKRAGGAGLVATLLHRDGHDVTLVTALSDDARAGDLPGLLDGVTLVAGRSPSPTVVKTRIRSREQPIVRIDEGSAPAEAPEVTAAMLDAVRGADLIVVADYGRGLLEDAALRAAIEAAAADVPVVWDPHPRGARPVPGAVVTPNLGEARGFSGVEGSGVPFADEAALRLLEAWGSAAVVITMGSHGALLRTSARGLPLVAAASVVTDPDVNGAGDRFASALAVALGSGSTHSEAVQTAVATTAGFLADGGVATLVSAPVAALPGPDHDALAVVERVRAAGGTVVATAGCFDLIHAGHAKTLAAARALGDCLIVLLNSDDSVRRLKGPERPLMTAEDRVDLLSALQVVDGVVVFGEDTPVDAIRRIRPDIWVKGGDYNAGSLPEASVITEWGGRAVTVPFFPGRSTTKLAAAIQRVS</sequence>
<reference evidence="10" key="1">
    <citation type="journal article" date="2019" name="Int. J. Syst. Evol. Microbiol.">
        <title>The Global Catalogue of Microorganisms (GCM) 10K type strain sequencing project: providing services to taxonomists for standard genome sequencing and annotation.</title>
        <authorList>
            <consortium name="The Broad Institute Genomics Platform"/>
            <consortium name="The Broad Institute Genome Sequencing Center for Infectious Disease"/>
            <person name="Wu L."/>
            <person name="Ma J."/>
        </authorList>
    </citation>
    <scope>NUCLEOTIDE SEQUENCE [LARGE SCALE GENOMIC DNA]</scope>
    <source>
        <strain evidence="10">JCM 19015</strain>
    </source>
</reference>
<dbReference type="Gene3D" id="3.40.1190.20">
    <property type="match status" value="1"/>
</dbReference>
<dbReference type="EMBL" id="BAABLP010000001">
    <property type="protein sequence ID" value="GAA4736485.1"/>
    <property type="molecule type" value="Genomic_DNA"/>
</dbReference>
<keyword evidence="10" id="KW-1185">Reference proteome</keyword>
<dbReference type="GO" id="GO:0016301">
    <property type="term" value="F:kinase activity"/>
    <property type="evidence" value="ECO:0007669"/>
    <property type="project" value="UniProtKB-KW"/>
</dbReference>
<comment type="pathway">
    <text evidence="1">Bacterial outer membrane biogenesis; LPS core biosynthesis.</text>
</comment>
<dbReference type="InterPro" id="IPR002173">
    <property type="entry name" value="Carboh/pur_kinase_PfkB_CS"/>
</dbReference>
<comment type="caution">
    <text evidence="9">The sequence shown here is derived from an EMBL/GenBank/DDBJ whole genome shotgun (WGS) entry which is preliminary data.</text>
</comment>
<proteinExistence type="predicted"/>
<dbReference type="InterPro" id="IPR011611">
    <property type="entry name" value="PfkB_dom"/>
</dbReference>
<dbReference type="Pfam" id="PF00294">
    <property type="entry name" value="PfkB"/>
    <property type="match status" value="1"/>
</dbReference>
<dbReference type="RefSeq" id="WP_345479178.1">
    <property type="nucleotide sequence ID" value="NZ_BAABLP010000001.1"/>
</dbReference>
<dbReference type="InterPro" id="IPR029056">
    <property type="entry name" value="Ribokinase-like"/>
</dbReference>
<evidence type="ECO:0000256" key="1">
    <source>
        <dbReference type="ARBA" id="ARBA00004713"/>
    </source>
</evidence>
<keyword evidence="6" id="KW-0119">Carbohydrate metabolism</keyword>
<dbReference type="Proteomes" id="UP001500121">
    <property type="component" value="Unassembled WGS sequence"/>
</dbReference>
<evidence type="ECO:0000313" key="10">
    <source>
        <dbReference type="Proteomes" id="UP001500121"/>
    </source>
</evidence>
<dbReference type="InterPro" id="IPR014729">
    <property type="entry name" value="Rossmann-like_a/b/a_fold"/>
</dbReference>
<accession>A0ABP8YSK6</accession>
<feature type="domain" description="Cytidyltransferase-like" evidence="8">
    <location>
        <begin position="327"/>
        <end position="417"/>
    </location>
</feature>
<protein>
    <submittedName>
        <fullName evidence="9">PfkB family carbohydrate kinase</fullName>
    </submittedName>
</protein>
<dbReference type="Pfam" id="PF01467">
    <property type="entry name" value="CTP_transf_like"/>
    <property type="match status" value="1"/>
</dbReference>
<evidence type="ECO:0000256" key="6">
    <source>
        <dbReference type="ARBA" id="ARBA00023277"/>
    </source>
</evidence>
<evidence type="ECO:0000256" key="2">
    <source>
        <dbReference type="ARBA" id="ARBA00022679"/>
    </source>
</evidence>